<sequence length="247" mass="27669">MPKRLLPALLLLTCICCDASPASIVVEYRDKPPYSYTEAGVPKGFLMDRTRAIFELARVSVHYQEIPVRRILSDIRRNRQPICSPSWYKLAERELFAKFSLPIHQDKPHIILAPERVLAAVKSHKTLASLLSDDSLKLGIVAYVSYGAELDRAIAGVSQASIQTAPSPDKLARMVSLNHGADYMFIDQEDFAHINQNGELSALGMRPVEFPDMPRGLKRYLMCSASVDDETLSRLNQAILTLLPEYN</sequence>
<evidence type="ECO:0000256" key="1">
    <source>
        <dbReference type="SAM" id="SignalP"/>
    </source>
</evidence>
<dbReference type="InterPro" id="IPR001638">
    <property type="entry name" value="Solute-binding_3/MltF_N"/>
</dbReference>
<dbReference type="SUPFAM" id="SSF53850">
    <property type="entry name" value="Periplasmic binding protein-like II"/>
    <property type="match status" value="1"/>
</dbReference>
<evidence type="ECO:0000313" key="3">
    <source>
        <dbReference type="EMBL" id="QSX38373.1"/>
    </source>
</evidence>
<gene>
    <name evidence="3" type="ORF">JYB85_05990</name>
</gene>
<feature type="signal peptide" evidence="1">
    <location>
        <begin position="1"/>
        <end position="19"/>
    </location>
</feature>
<name>A0ABX7R3K6_9GAMM</name>
<dbReference type="EMBL" id="CP071502">
    <property type="protein sequence ID" value="QSX38373.1"/>
    <property type="molecule type" value="Genomic_DNA"/>
</dbReference>
<keyword evidence="1" id="KW-0732">Signal</keyword>
<protein>
    <submittedName>
        <fullName evidence="3">Transporter substrate-binding domain-containing protein</fullName>
    </submittedName>
</protein>
<feature type="chain" id="PRO_5047506635" evidence="1">
    <location>
        <begin position="20"/>
        <end position="247"/>
    </location>
</feature>
<dbReference type="Pfam" id="PF00497">
    <property type="entry name" value="SBP_bac_3"/>
    <property type="match status" value="1"/>
</dbReference>
<reference evidence="3 4" key="1">
    <citation type="submission" date="2021-03" db="EMBL/GenBank/DDBJ databases">
        <title>Novel species identification of genus Shewanella.</title>
        <authorList>
            <person name="Liu G."/>
            <person name="Zhang Q."/>
        </authorList>
    </citation>
    <scope>NUCLEOTIDE SEQUENCE [LARGE SCALE GENOMIC DNA]</scope>
    <source>
        <strain evidence="3 4">FJAT-52962</strain>
    </source>
</reference>
<dbReference type="Proteomes" id="UP000663207">
    <property type="component" value="Chromosome"/>
</dbReference>
<dbReference type="Gene3D" id="3.40.190.10">
    <property type="entry name" value="Periplasmic binding protein-like II"/>
    <property type="match status" value="2"/>
</dbReference>
<feature type="domain" description="Solute-binding protein family 3/N-terminal" evidence="2">
    <location>
        <begin position="29"/>
        <end position="177"/>
    </location>
</feature>
<evidence type="ECO:0000259" key="2">
    <source>
        <dbReference type="Pfam" id="PF00497"/>
    </source>
</evidence>
<evidence type="ECO:0000313" key="4">
    <source>
        <dbReference type="Proteomes" id="UP000663207"/>
    </source>
</evidence>
<keyword evidence="4" id="KW-1185">Reference proteome</keyword>
<accession>A0ABX7R3K6</accession>
<dbReference type="RefSeq" id="WP_207381459.1">
    <property type="nucleotide sequence ID" value="NZ_CP071502.1"/>
</dbReference>
<organism evidence="3 4">
    <name type="scientific">Shewanella sedimentimangrovi</name>
    <dbReference type="NCBI Taxonomy" id="2814293"/>
    <lineage>
        <taxon>Bacteria</taxon>
        <taxon>Pseudomonadati</taxon>
        <taxon>Pseudomonadota</taxon>
        <taxon>Gammaproteobacteria</taxon>
        <taxon>Alteromonadales</taxon>
        <taxon>Shewanellaceae</taxon>
        <taxon>Shewanella</taxon>
    </lineage>
</organism>
<proteinExistence type="predicted"/>